<dbReference type="InterPro" id="IPR038690">
    <property type="entry name" value="NusG_2_sf"/>
</dbReference>
<organism evidence="2 3">
    <name type="scientific">Roseburia inulinivorans</name>
    <dbReference type="NCBI Taxonomy" id="360807"/>
    <lineage>
        <taxon>Bacteria</taxon>
        <taxon>Bacillati</taxon>
        <taxon>Bacillota</taxon>
        <taxon>Clostridia</taxon>
        <taxon>Lachnospirales</taxon>
        <taxon>Lachnospiraceae</taxon>
        <taxon>Roseburia</taxon>
    </lineage>
</organism>
<evidence type="ECO:0000256" key="1">
    <source>
        <dbReference type="SAM" id="Phobius"/>
    </source>
</evidence>
<keyword evidence="1" id="KW-1133">Transmembrane helix</keyword>
<keyword evidence="3" id="KW-1185">Reference proteome</keyword>
<proteinExistence type="predicted"/>
<dbReference type="RefSeq" id="WP_055040654.1">
    <property type="nucleotide sequence ID" value="NZ_CVRS01000131.1"/>
</dbReference>
<name>A0A0M6X1Z5_9FIRM</name>
<evidence type="ECO:0000313" key="2">
    <source>
        <dbReference type="EMBL" id="CRL43459.1"/>
    </source>
</evidence>
<accession>A0A0M6X1Z5</accession>
<gene>
    <name evidence="2" type="ORF">RIL183_10731</name>
</gene>
<sequence>MKKIFQMKEPSQKEAGAQDGKELRIRKNDWLLIVVLLVAAAGIYVAIQYYQKVSTQNAVAVVTVDGVEYGRYPLSEDHTETIRFEDGSYNRFAILDGYVNMPEASCPDQICVHHNKISRNKETIVCLPDKVVITIENGEDSGIDILQH</sequence>
<protein>
    <submittedName>
        <fullName evidence="2">Uncharacterized protein</fullName>
    </submittedName>
</protein>
<keyword evidence="1" id="KW-0812">Transmembrane</keyword>
<dbReference type="STRING" id="360807.ERS852392_00730"/>
<dbReference type="AlphaFoldDB" id="A0A0M6X1Z5"/>
<dbReference type="CDD" id="cd09911">
    <property type="entry name" value="Lin0431_like"/>
    <property type="match status" value="1"/>
</dbReference>
<keyword evidence="1" id="KW-0472">Membrane</keyword>
<dbReference type="Pfam" id="PF07009">
    <property type="entry name" value="NusG_II"/>
    <property type="match status" value="1"/>
</dbReference>
<dbReference type="Gene3D" id="2.60.320.10">
    <property type="entry name" value="N-utilization substance G protein NusG, insert domain"/>
    <property type="match status" value="1"/>
</dbReference>
<reference evidence="3" key="1">
    <citation type="submission" date="2015-05" db="EMBL/GenBank/DDBJ databases">
        <authorList>
            <consortium name="Pathogen Informatics"/>
        </authorList>
    </citation>
    <scope>NUCLEOTIDE SEQUENCE [LARGE SCALE GENOMIC DNA]</scope>
    <source>
        <strain evidence="3">L1-83</strain>
    </source>
</reference>
<evidence type="ECO:0000313" key="3">
    <source>
        <dbReference type="Proteomes" id="UP000049828"/>
    </source>
</evidence>
<dbReference type="Proteomes" id="UP000049828">
    <property type="component" value="Unassembled WGS sequence"/>
</dbReference>
<feature type="transmembrane region" description="Helical" evidence="1">
    <location>
        <begin position="30"/>
        <end position="50"/>
    </location>
</feature>
<dbReference type="EMBL" id="CVRS01000131">
    <property type="protein sequence ID" value="CRL43459.1"/>
    <property type="molecule type" value="Genomic_DNA"/>
</dbReference>